<accession>A0A4R3VD00</accession>
<keyword evidence="9 10" id="KW-0998">Cell outer membrane</keyword>
<evidence type="ECO:0000256" key="8">
    <source>
        <dbReference type="ARBA" id="ARBA00023170"/>
    </source>
</evidence>
<comment type="caution">
    <text evidence="15">The sequence shown here is derived from an EMBL/GenBank/DDBJ whole genome shotgun (WGS) entry which is preliminary data.</text>
</comment>
<evidence type="ECO:0000256" key="6">
    <source>
        <dbReference type="ARBA" id="ARBA00023077"/>
    </source>
</evidence>
<dbReference type="GO" id="GO:0009279">
    <property type="term" value="C:cell outer membrane"/>
    <property type="evidence" value="ECO:0007669"/>
    <property type="project" value="UniProtKB-SubCell"/>
</dbReference>
<evidence type="ECO:0000256" key="9">
    <source>
        <dbReference type="ARBA" id="ARBA00023237"/>
    </source>
</evidence>
<feature type="domain" description="TonB-dependent receptor plug" evidence="14">
    <location>
        <begin position="42"/>
        <end position="146"/>
    </location>
</feature>
<keyword evidence="16" id="KW-1185">Reference proteome</keyword>
<comment type="subcellular location">
    <subcellularLocation>
        <location evidence="1 10">Cell outer membrane</location>
        <topology evidence="1 10">Multi-pass membrane protein</topology>
    </subcellularLocation>
</comment>
<evidence type="ECO:0000313" key="15">
    <source>
        <dbReference type="EMBL" id="TCV01542.1"/>
    </source>
</evidence>
<proteinExistence type="inferred from homology"/>
<dbReference type="EMBL" id="SMBX01000002">
    <property type="protein sequence ID" value="TCV01542.1"/>
    <property type="molecule type" value="Genomic_DNA"/>
</dbReference>
<dbReference type="InterPro" id="IPR000531">
    <property type="entry name" value="Beta-barrel_TonB"/>
</dbReference>
<evidence type="ECO:0000259" key="13">
    <source>
        <dbReference type="Pfam" id="PF00593"/>
    </source>
</evidence>
<dbReference type="GO" id="GO:0044718">
    <property type="term" value="P:siderophore transmembrane transport"/>
    <property type="evidence" value="ECO:0007669"/>
    <property type="project" value="TreeGrafter"/>
</dbReference>
<comment type="similarity">
    <text evidence="2 10 11">Belongs to the TonB-dependent receptor family.</text>
</comment>
<dbReference type="CDD" id="cd01347">
    <property type="entry name" value="ligand_gated_channel"/>
    <property type="match status" value="1"/>
</dbReference>
<evidence type="ECO:0000259" key="14">
    <source>
        <dbReference type="Pfam" id="PF07715"/>
    </source>
</evidence>
<name>A0A4R3VD00_9BURK</name>
<dbReference type="Gene3D" id="2.40.170.20">
    <property type="entry name" value="TonB-dependent receptor, beta-barrel domain"/>
    <property type="match status" value="1"/>
</dbReference>
<dbReference type="InterPro" id="IPR039426">
    <property type="entry name" value="TonB-dep_rcpt-like"/>
</dbReference>
<dbReference type="Proteomes" id="UP000294692">
    <property type="component" value="Unassembled WGS sequence"/>
</dbReference>
<evidence type="ECO:0000256" key="10">
    <source>
        <dbReference type="PROSITE-ProRule" id="PRU01360"/>
    </source>
</evidence>
<evidence type="ECO:0000256" key="2">
    <source>
        <dbReference type="ARBA" id="ARBA00009810"/>
    </source>
</evidence>
<keyword evidence="5 10" id="KW-0812">Transmembrane</keyword>
<dbReference type="NCBIfam" id="TIGR01778">
    <property type="entry name" value="TonB-copper"/>
    <property type="match status" value="1"/>
</dbReference>
<dbReference type="RefSeq" id="WP_132474147.1">
    <property type="nucleotide sequence ID" value="NZ_JBHRVM010000001.1"/>
</dbReference>
<keyword evidence="7 10" id="KW-0472">Membrane</keyword>
<dbReference type="InterPro" id="IPR036942">
    <property type="entry name" value="Beta-barrel_TonB_sf"/>
</dbReference>
<evidence type="ECO:0000256" key="4">
    <source>
        <dbReference type="ARBA" id="ARBA00022452"/>
    </source>
</evidence>
<organism evidence="15 16">
    <name type="scientific">Paracandidimonas soli</name>
    <dbReference type="NCBI Taxonomy" id="1917182"/>
    <lineage>
        <taxon>Bacteria</taxon>
        <taxon>Pseudomonadati</taxon>
        <taxon>Pseudomonadota</taxon>
        <taxon>Betaproteobacteria</taxon>
        <taxon>Burkholderiales</taxon>
        <taxon>Alcaligenaceae</taxon>
        <taxon>Paracandidimonas</taxon>
    </lineage>
</organism>
<evidence type="ECO:0000256" key="1">
    <source>
        <dbReference type="ARBA" id="ARBA00004571"/>
    </source>
</evidence>
<feature type="chain" id="PRO_5020751037" evidence="12">
    <location>
        <begin position="24"/>
        <end position="681"/>
    </location>
</feature>
<evidence type="ECO:0000256" key="12">
    <source>
        <dbReference type="SAM" id="SignalP"/>
    </source>
</evidence>
<dbReference type="PANTHER" id="PTHR30069:SF49">
    <property type="entry name" value="OUTER MEMBRANE PROTEIN C"/>
    <property type="match status" value="1"/>
</dbReference>
<dbReference type="InterPro" id="IPR010100">
    <property type="entry name" value="TonB-dep_Cu_rcpt"/>
</dbReference>
<keyword evidence="3 10" id="KW-0813">Transport</keyword>
<keyword evidence="6 11" id="KW-0798">TonB box</keyword>
<feature type="signal peptide" evidence="12">
    <location>
        <begin position="1"/>
        <end position="23"/>
    </location>
</feature>
<dbReference type="SUPFAM" id="SSF56935">
    <property type="entry name" value="Porins"/>
    <property type="match status" value="1"/>
</dbReference>
<dbReference type="Pfam" id="PF07715">
    <property type="entry name" value="Plug"/>
    <property type="match status" value="1"/>
</dbReference>
<dbReference type="PROSITE" id="PS52016">
    <property type="entry name" value="TONB_DEPENDENT_REC_3"/>
    <property type="match status" value="1"/>
</dbReference>
<dbReference type="OrthoDB" id="5332150at2"/>
<dbReference type="PANTHER" id="PTHR30069">
    <property type="entry name" value="TONB-DEPENDENT OUTER MEMBRANE RECEPTOR"/>
    <property type="match status" value="1"/>
</dbReference>
<gene>
    <name evidence="15" type="ORF">EV686_102254</name>
</gene>
<evidence type="ECO:0000256" key="11">
    <source>
        <dbReference type="RuleBase" id="RU003357"/>
    </source>
</evidence>
<evidence type="ECO:0000313" key="16">
    <source>
        <dbReference type="Proteomes" id="UP000294692"/>
    </source>
</evidence>
<dbReference type="GO" id="GO:0015344">
    <property type="term" value="F:siderophore uptake transmembrane transporter activity"/>
    <property type="evidence" value="ECO:0007669"/>
    <property type="project" value="TreeGrafter"/>
</dbReference>
<evidence type="ECO:0000256" key="5">
    <source>
        <dbReference type="ARBA" id="ARBA00022692"/>
    </source>
</evidence>
<dbReference type="AlphaFoldDB" id="A0A4R3VD00"/>
<evidence type="ECO:0000256" key="3">
    <source>
        <dbReference type="ARBA" id="ARBA00022448"/>
    </source>
</evidence>
<keyword evidence="4 10" id="KW-1134">Transmembrane beta strand</keyword>
<evidence type="ECO:0000256" key="7">
    <source>
        <dbReference type="ARBA" id="ARBA00023136"/>
    </source>
</evidence>
<dbReference type="Gene3D" id="2.170.130.10">
    <property type="entry name" value="TonB-dependent receptor, plug domain"/>
    <property type="match status" value="1"/>
</dbReference>
<dbReference type="InterPro" id="IPR012910">
    <property type="entry name" value="Plug_dom"/>
</dbReference>
<feature type="domain" description="TonB-dependent receptor-like beta-barrel" evidence="13">
    <location>
        <begin position="200"/>
        <end position="640"/>
    </location>
</feature>
<protein>
    <submittedName>
        <fullName evidence="15">Iron complex outermembrane receptor protein</fullName>
    </submittedName>
</protein>
<dbReference type="InterPro" id="IPR037066">
    <property type="entry name" value="Plug_dom_sf"/>
</dbReference>
<dbReference type="Pfam" id="PF00593">
    <property type="entry name" value="TonB_dep_Rec_b-barrel"/>
    <property type="match status" value="1"/>
</dbReference>
<keyword evidence="8 15" id="KW-0675">Receptor</keyword>
<keyword evidence="12" id="KW-0732">Signal</keyword>
<sequence length="681" mass="75111">MKPELQSSFALLSLITVFPLANAQTVPVFTLSPTVVTAPATEAPLTVITDPKAPRQPLPAHDGADFLKSIPGFSVIRKGGTDGDPVFRGFSGSRLGILLDGQEIYGGCGNRMDPPTAYVYPEQYDRVIVRKGPQSVLYGAGQSAGVVLFERDIRRFDVFGWKGNASATFGSFGRNDQMADVRVGNPDFYVQAGATRADADDYKDGDGRKVHSSYTRWSTNAAIGWTPDDNTRLELSAALSDGEAAYGDRSMDGSKFRRENVSLAFDKQRISPLLEKVEARIYRNYVDHVMDNYSLRDNPGGGMMSFRAMNPDRETVGGRAAVTLRLAEPLQVVTGFDMKHDSHRSRMGMGASAEAADGYRNLERKKNMAFRQFGLFAEATYELSDEQRVIGGVRVDRHEAEDQRKTVGSMMMQRPNSLHGQKDKRTLTSGFARFESDFADGAGTYYAGVGHAQRFPDYWERMNRVDADGKDAILSVKPEKTTQLDIGMTWKRGDWMASLSGFYAHVDDQILLDWRNASAVVARNVDARVMGGELDLGYRFHPKWQATASVAYVYGKNRSDDRPLAQQPPLEVRLGLNYETGPYSAGVLWRVVASQGRYDKGMGGIAGQDVGESAGFGVLSLNAGWKPRKNILLTAGVDNVFDKTYAEHLSRSGAEIGVIPQSTRLYESGRTVWMKMQIAFD</sequence>
<reference evidence="15 16" key="1">
    <citation type="submission" date="2019-03" db="EMBL/GenBank/DDBJ databases">
        <title>Genomic Encyclopedia of Type Strains, Phase IV (KMG-IV): sequencing the most valuable type-strain genomes for metagenomic binning, comparative biology and taxonomic classification.</title>
        <authorList>
            <person name="Goeker M."/>
        </authorList>
    </citation>
    <scope>NUCLEOTIDE SEQUENCE [LARGE SCALE GENOMIC DNA]</scope>
    <source>
        <strain evidence="15 16">DSM 100048</strain>
    </source>
</reference>